<name>A0A6A6DP18_9PEZI</name>
<keyword evidence="2" id="KW-1185">Reference proteome</keyword>
<dbReference type="AlphaFoldDB" id="A0A6A6DP18"/>
<evidence type="ECO:0000313" key="1">
    <source>
        <dbReference type="EMBL" id="KAF2180755.1"/>
    </source>
</evidence>
<gene>
    <name evidence="1" type="ORF">K469DRAFT_270157</name>
</gene>
<evidence type="ECO:0000313" key="2">
    <source>
        <dbReference type="Proteomes" id="UP000800200"/>
    </source>
</evidence>
<dbReference type="EMBL" id="ML994656">
    <property type="protein sequence ID" value="KAF2180755.1"/>
    <property type="molecule type" value="Genomic_DNA"/>
</dbReference>
<reference evidence="1" key="1">
    <citation type="journal article" date="2020" name="Stud. Mycol.">
        <title>101 Dothideomycetes genomes: a test case for predicting lifestyles and emergence of pathogens.</title>
        <authorList>
            <person name="Haridas S."/>
            <person name="Albert R."/>
            <person name="Binder M."/>
            <person name="Bloem J."/>
            <person name="Labutti K."/>
            <person name="Salamov A."/>
            <person name="Andreopoulos B."/>
            <person name="Baker S."/>
            <person name="Barry K."/>
            <person name="Bills G."/>
            <person name="Bluhm B."/>
            <person name="Cannon C."/>
            <person name="Castanera R."/>
            <person name="Culley D."/>
            <person name="Daum C."/>
            <person name="Ezra D."/>
            <person name="Gonzalez J."/>
            <person name="Henrissat B."/>
            <person name="Kuo A."/>
            <person name="Liang C."/>
            <person name="Lipzen A."/>
            <person name="Lutzoni F."/>
            <person name="Magnuson J."/>
            <person name="Mondo S."/>
            <person name="Nolan M."/>
            <person name="Ohm R."/>
            <person name="Pangilinan J."/>
            <person name="Park H.-J."/>
            <person name="Ramirez L."/>
            <person name="Alfaro M."/>
            <person name="Sun H."/>
            <person name="Tritt A."/>
            <person name="Yoshinaga Y."/>
            <person name="Zwiers L.-H."/>
            <person name="Turgeon B."/>
            <person name="Goodwin S."/>
            <person name="Spatafora J."/>
            <person name="Crous P."/>
            <person name="Grigoriev I."/>
        </authorList>
    </citation>
    <scope>NUCLEOTIDE SEQUENCE</scope>
    <source>
        <strain evidence="1">CBS 207.26</strain>
    </source>
</reference>
<accession>A0A6A6DP18</accession>
<protein>
    <submittedName>
        <fullName evidence="1">Uncharacterized protein</fullName>
    </submittedName>
</protein>
<dbReference type="Proteomes" id="UP000800200">
    <property type="component" value="Unassembled WGS sequence"/>
</dbReference>
<sequence>MVPKPHQHIKDEKRENVMVRKATAMALEHQLYPPPQAHVSTRQNTPDRRSSIQRHILTHISCQFGHILLGLLWTSVSDRKQCWKCFCKATRATSDQRERYQTLRLCFNQKLKTRRPFYSCSSSTQPWKKKKSSELATKKPICLEGWSAYTISSALRHHGPNRHRRRDCAVRPRVPP</sequence>
<proteinExistence type="predicted"/>
<organism evidence="1 2">
    <name type="scientific">Zopfia rhizophila CBS 207.26</name>
    <dbReference type="NCBI Taxonomy" id="1314779"/>
    <lineage>
        <taxon>Eukaryota</taxon>
        <taxon>Fungi</taxon>
        <taxon>Dikarya</taxon>
        <taxon>Ascomycota</taxon>
        <taxon>Pezizomycotina</taxon>
        <taxon>Dothideomycetes</taxon>
        <taxon>Dothideomycetes incertae sedis</taxon>
        <taxon>Zopfiaceae</taxon>
        <taxon>Zopfia</taxon>
    </lineage>
</organism>